<gene>
    <name evidence="2" type="ORF">PAXRUDRAFT_54068</name>
</gene>
<reference evidence="3" key="2">
    <citation type="submission" date="2015-01" db="EMBL/GenBank/DDBJ databases">
        <title>Evolutionary Origins and Diversification of the Mycorrhizal Mutualists.</title>
        <authorList>
            <consortium name="DOE Joint Genome Institute"/>
            <consortium name="Mycorrhizal Genomics Consortium"/>
            <person name="Kohler A."/>
            <person name="Kuo A."/>
            <person name="Nagy L.G."/>
            <person name="Floudas D."/>
            <person name="Copeland A."/>
            <person name="Barry K.W."/>
            <person name="Cichocki N."/>
            <person name="Veneault-Fourrey C."/>
            <person name="LaButti K."/>
            <person name="Lindquist E.A."/>
            <person name="Lipzen A."/>
            <person name="Lundell T."/>
            <person name="Morin E."/>
            <person name="Murat C."/>
            <person name="Riley R."/>
            <person name="Ohm R."/>
            <person name="Sun H."/>
            <person name="Tunlid A."/>
            <person name="Henrissat B."/>
            <person name="Grigoriev I.V."/>
            <person name="Hibbett D.S."/>
            <person name="Martin F."/>
        </authorList>
    </citation>
    <scope>NUCLEOTIDE SEQUENCE [LARGE SCALE GENOMIC DNA]</scope>
    <source>
        <strain evidence="3">Ve08.2h10</strain>
    </source>
</reference>
<accession>A0A0D0CNQ3</accession>
<evidence type="ECO:0000313" key="3">
    <source>
        <dbReference type="Proteomes" id="UP000054538"/>
    </source>
</evidence>
<feature type="region of interest" description="Disordered" evidence="1">
    <location>
        <begin position="1"/>
        <end position="52"/>
    </location>
</feature>
<feature type="non-terminal residue" evidence="2">
    <location>
        <position position="303"/>
    </location>
</feature>
<evidence type="ECO:0000313" key="2">
    <source>
        <dbReference type="EMBL" id="KIK72381.1"/>
    </source>
</evidence>
<feature type="compositionally biased region" description="Pro residues" evidence="1">
    <location>
        <begin position="16"/>
        <end position="31"/>
    </location>
</feature>
<feature type="region of interest" description="Disordered" evidence="1">
    <location>
        <begin position="88"/>
        <end position="186"/>
    </location>
</feature>
<feature type="compositionally biased region" description="Polar residues" evidence="1">
    <location>
        <begin position="120"/>
        <end position="149"/>
    </location>
</feature>
<dbReference type="HOGENOM" id="CLU_919962_0_0_1"/>
<dbReference type="OrthoDB" id="2705516at2759"/>
<sequence>DDIESEDEDPIGDATPAPPSPPPRTPIPVPNPTQQRQGHRRGAQKPLAAPQPANACSTCVDFGILCEPNPGYSCFTCWSRKKKCEQSGTTRGRSASHACQPMRSQVPSEAPAPRSRHPSRATSSKRAISISAQPSANPQDQPNVASTSMGIKLCIPPPRTRSPNRVKPTHRQSAPPTSAVKAPNNMGLMPGAAYSLSRNPLLSHEEHRAAMLRLETMEVENRELCGLITQALDRIEVLEQGMASLATATMYSGPQVLSADDAPIPAPLMDDPPILAPASPAMSIPPVEVLAQTESASDNGGSG</sequence>
<feature type="compositionally biased region" description="Acidic residues" evidence="1">
    <location>
        <begin position="1"/>
        <end position="11"/>
    </location>
</feature>
<proteinExistence type="predicted"/>
<dbReference type="AlphaFoldDB" id="A0A0D0CNQ3"/>
<evidence type="ECO:0008006" key="4">
    <source>
        <dbReference type="Google" id="ProtNLM"/>
    </source>
</evidence>
<organism evidence="2 3">
    <name type="scientific">Paxillus rubicundulus Ve08.2h10</name>
    <dbReference type="NCBI Taxonomy" id="930991"/>
    <lineage>
        <taxon>Eukaryota</taxon>
        <taxon>Fungi</taxon>
        <taxon>Dikarya</taxon>
        <taxon>Basidiomycota</taxon>
        <taxon>Agaricomycotina</taxon>
        <taxon>Agaricomycetes</taxon>
        <taxon>Agaricomycetidae</taxon>
        <taxon>Boletales</taxon>
        <taxon>Paxilineae</taxon>
        <taxon>Paxillaceae</taxon>
        <taxon>Paxillus</taxon>
    </lineage>
</organism>
<evidence type="ECO:0000256" key="1">
    <source>
        <dbReference type="SAM" id="MobiDB-lite"/>
    </source>
</evidence>
<protein>
    <recommendedName>
        <fullName evidence="4">Zn(2)-C6 fungal-type domain-containing protein</fullName>
    </recommendedName>
</protein>
<dbReference type="InParanoid" id="A0A0D0CNQ3"/>
<keyword evidence="3" id="KW-1185">Reference proteome</keyword>
<dbReference type="Proteomes" id="UP000054538">
    <property type="component" value="Unassembled WGS sequence"/>
</dbReference>
<name>A0A0D0CNQ3_9AGAM</name>
<reference evidence="2 3" key="1">
    <citation type="submission" date="2014-04" db="EMBL/GenBank/DDBJ databases">
        <authorList>
            <consortium name="DOE Joint Genome Institute"/>
            <person name="Kuo A."/>
            <person name="Kohler A."/>
            <person name="Jargeat P."/>
            <person name="Nagy L.G."/>
            <person name="Floudas D."/>
            <person name="Copeland A."/>
            <person name="Barry K.W."/>
            <person name="Cichocki N."/>
            <person name="Veneault-Fourrey C."/>
            <person name="LaButti K."/>
            <person name="Lindquist E.A."/>
            <person name="Lipzen A."/>
            <person name="Lundell T."/>
            <person name="Morin E."/>
            <person name="Murat C."/>
            <person name="Sun H."/>
            <person name="Tunlid A."/>
            <person name="Henrissat B."/>
            <person name="Grigoriev I.V."/>
            <person name="Hibbett D.S."/>
            <person name="Martin F."/>
            <person name="Nordberg H.P."/>
            <person name="Cantor M.N."/>
            <person name="Hua S.X."/>
        </authorList>
    </citation>
    <scope>NUCLEOTIDE SEQUENCE [LARGE SCALE GENOMIC DNA]</scope>
    <source>
        <strain evidence="2 3">Ve08.2h10</strain>
    </source>
</reference>
<dbReference type="EMBL" id="KN830899">
    <property type="protein sequence ID" value="KIK72381.1"/>
    <property type="molecule type" value="Genomic_DNA"/>
</dbReference>
<feature type="non-terminal residue" evidence="2">
    <location>
        <position position="1"/>
    </location>
</feature>